<dbReference type="EMBL" id="BT083609">
    <property type="protein sequence ID" value="ACR33962.1"/>
    <property type="molecule type" value="mRNA"/>
</dbReference>
<name>C4IYG2_MAIZE</name>
<sequence>MPRDQQKMYKSNKQKRRGIYIDSPQFRHTKKNIILHHRSFTEHKLRPHSGGHVLRSTLLDQC</sequence>
<evidence type="ECO:0000313" key="1">
    <source>
        <dbReference type="EMBL" id="ACR33962.1"/>
    </source>
</evidence>
<organism evidence="1">
    <name type="scientific">Zea mays</name>
    <name type="common">Maize</name>
    <dbReference type="NCBI Taxonomy" id="4577"/>
    <lineage>
        <taxon>Eukaryota</taxon>
        <taxon>Viridiplantae</taxon>
        <taxon>Streptophyta</taxon>
        <taxon>Embryophyta</taxon>
        <taxon>Tracheophyta</taxon>
        <taxon>Spermatophyta</taxon>
        <taxon>Magnoliopsida</taxon>
        <taxon>Liliopsida</taxon>
        <taxon>Poales</taxon>
        <taxon>Poaceae</taxon>
        <taxon>PACMAD clade</taxon>
        <taxon>Panicoideae</taxon>
        <taxon>Andropogonodae</taxon>
        <taxon>Andropogoneae</taxon>
        <taxon>Tripsacinae</taxon>
        <taxon>Zea</taxon>
    </lineage>
</organism>
<protein>
    <submittedName>
        <fullName evidence="1">Uncharacterized protein</fullName>
    </submittedName>
</protein>
<dbReference type="EMBL" id="BT086721">
    <property type="protein sequence ID" value="ACR37074.1"/>
    <property type="molecule type" value="mRNA"/>
</dbReference>
<dbReference type="AlphaFoldDB" id="C4IYG2"/>
<reference evidence="1" key="2">
    <citation type="submission" date="2012-06" db="EMBL/GenBank/DDBJ databases">
        <authorList>
            <person name="Yu Y."/>
            <person name="Currie J."/>
            <person name="Lomeli R."/>
            <person name="Angelova A."/>
            <person name="Collura K."/>
            <person name="Wissotski M."/>
            <person name="Campos D."/>
            <person name="Kudrna D."/>
            <person name="Golser W."/>
            <person name="Ashely E."/>
            <person name="Descour A."/>
            <person name="Fernandes J."/>
            <person name="Soderlund C."/>
            <person name="Walbot V."/>
        </authorList>
    </citation>
    <scope>NUCLEOTIDE SEQUENCE</scope>
    <source>
        <strain evidence="1">B73</strain>
    </source>
</reference>
<reference evidence="1" key="1">
    <citation type="journal article" date="2009" name="PLoS Genet.">
        <title>Sequencing, mapping, and analysis of 27,455 maize full-length cDNAs.</title>
        <authorList>
            <person name="Soderlund C."/>
            <person name="Descour A."/>
            <person name="Kudrna D."/>
            <person name="Bomhoff M."/>
            <person name="Boyd L."/>
            <person name="Currie J."/>
            <person name="Angelova A."/>
            <person name="Collura K."/>
            <person name="Wissotski M."/>
            <person name="Ashley E."/>
            <person name="Morrow D."/>
            <person name="Fernandes J."/>
            <person name="Walbot V."/>
            <person name="Yu Y."/>
        </authorList>
    </citation>
    <scope>NUCLEOTIDE SEQUENCE</scope>
    <source>
        <strain evidence="1">B73</strain>
    </source>
</reference>
<proteinExistence type="evidence at transcript level"/>
<accession>C4IYG2</accession>